<dbReference type="EMBL" id="JALAXI010000003">
    <property type="protein sequence ID" value="MCY9279241.1"/>
    <property type="molecule type" value="Genomic_DNA"/>
</dbReference>
<comment type="caution">
    <text evidence="2">The sequence shown here is derived from an EMBL/GenBank/DDBJ whole genome shotgun (WGS) entry which is preliminary data.</text>
</comment>
<dbReference type="AlphaFoldDB" id="A0AA90EQ64"/>
<name>A0AA90EQ64_9BACI</name>
<gene>
    <name evidence="2" type="ORF">MOE73_04020</name>
</gene>
<organism evidence="2 3">
    <name type="scientific">Bacillus haynesii</name>
    <dbReference type="NCBI Taxonomy" id="1925021"/>
    <lineage>
        <taxon>Bacteria</taxon>
        <taxon>Bacillati</taxon>
        <taxon>Bacillota</taxon>
        <taxon>Bacilli</taxon>
        <taxon>Bacillales</taxon>
        <taxon>Bacillaceae</taxon>
        <taxon>Bacillus</taxon>
    </lineage>
</organism>
<evidence type="ECO:0000313" key="2">
    <source>
        <dbReference type="EMBL" id="MCY9279241.1"/>
    </source>
</evidence>
<proteinExistence type="predicted"/>
<reference evidence="2" key="1">
    <citation type="submission" date="2022-02" db="EMBL/GenBank/DDBJ databases">
        <title>Crop Bioprotection Bacillus Genome Sequencing.</title>
        <authorList>
            <person name="Dunlap C."/>
        </authorList>
    </citation>
    <scope>NUCLEOTIDE SEQUENCE</scope>
    <source>
        <strain evidence="2">T20C14</strain>
    </source>
</reference>
<dbReference type="InterPro" id="IPR041436">
    <property type="entry name" value="RNAse_A_bac"/>
</dbReference>
<accession>A0AA90EQ64</accession>
<feature type="domain" description="Bacterial CdiA-CT RNAse A" evidence="1">
    <location>
        <begin position="1"/>
        <end position="110"/>
    </location>
</feature>
<dbReference type="Pfam" id="PF18431">
    <property type="entry name" value="RNAse_A_bac"/>
    <property type="match status" value="1"/>
</dbReference>
<sequence length="112" mass="12514">MKRHVGKTDEELSQRLKKDLKITGSSTFKDRATAEKVASEVLKDPKNIKKVEKWLSDPKSRPTLALRYKGNGDVLGRSIERGSNTAEDVTNAKIVLKKGKDGEYILTGYPIK</sequence>
<protein>
    <recommendedName>
        <fullName evidence="1">Bacterial CdiA-CT RNAse A domain-containing protein</fullName>
    </recommendedName>
</protein>
<evidence type="ECO:0000313" key="3">
    <source>
        <dbReference type="Proteomes" id="UP001066455"/>
    </source>
</evidence>
<dbReference type="Proteomes" id="UP001066455">
    <property type="component" value="Unassembled WGS sequence"/>
</dbReference>
<evidence type="ECO:0000259" key="1">
    <source>
        <dbReference type="Pfam" id="PF18431"/>
    </source>
</evidence>
<dbReference type="CDD" id="cd20684">
    <property type="entry name" value="CdiA-CT_Yk_RNaseA-like"/>
    <property type="match status" value="1"/>
</dbReference>